<evidence type="ECO:0000313" key="9">
    <source>
        <dbReference type="Proteomes" id="UP001266305"/>
    </source>
</evidence>
<feature type="domain" description="EGF-like" evidence="7">
    <location>
        <begin position="126"/>
        <end position="164"/>
    </location>
</feature>
<evidence type="ECO:0000256" key="1">
    <source>
        <dbReference type="ARBA" id="ARBA00022536"/>
    </source>
</evidence>
<dbReference type="SMART" id="SM00179">
    <property type="entry name" value="EGF_CA"/>
    <property type="match status" value="3"/>
</dbReference>
<dbReference type="InterPro" id="IPR009030">
    <property type="entry name" value="Growth_fac_rcpt_cys_sf"/>
</dbReference>
<dbReference type="Pfam" id="PF12661">
    <property type="entry name" value="hEGF"/>
    <property type="match status" value="1"/>
</dbReference>
<proteinExistence type="predicted"/>
<dbReference type="Proteomes" id="UP001266305">
    <property type="component" value="Unassembled WGS sequence"/>
</dbReference>
<dbReference type="CDD" id="cd00054">
    <property type="entry name" value="EGF_CA"/>
    <property type="match status" value="1"/>
</dbReference>
<keyword evidence="2" id="KW-0677">Repeat</keyword>
<dbReference type="InterPro" id="IPR050751">
    <property type="entry name" value="ECM_structural_protein"/>
</dbReference>
<dbReference type="InterPro" id="IPR049883">
    <property type="entry name" value="NOTCH1_EGF-like"/>
</dbReference>
<keyword evidence="4" id="KW-0325">Glycoprotein</keyword>
<dbReference type="EMBL" id="JASSZA010000008">
    <property type="protein sequence ID" value="KAK2104630.1"/>
    <property type="molecule type" value="Genomic_DNA"/>
</dbReference>
<protein>
    <recommendedName>
        <fullName evidence="7">EGF-like domain-containing protein</fullName>
    </recommendedName>
</protein>
<comment type="caution">
    <text evidence="8">The sequence shown here is derived from an EMBL/GenBank/DDBJ whole genome shotgun (WGS) entry which is preliminary data.</text>
</comment>
<dbReference type="InterPro" id="IPR001881">
    <property type="entry name" value="EGF-like_Ca-bd_dom"/>
</dbReference>
<reference evidence="8 9" key="1">
    <citation type="submission" date="2023-05" db="EMBL/GenBank/DDBJ databases">
        <title>B98-5 Cell Line De Novo Hybrid Assembly: An Optical Mapping Approach.</title>
        <authorList>
            <person name="Kananen K."/>
            <person name="Auerbach J.A."/>
            <person name="Kautto E."/>
            <person name="Blachly J.S."/>
        </authorList>
    </citation>
    <scope>NUCLEOTIDE SEQUENCE [LARGE SCALE GENOMIC DNA]</scope>
    <source>
        <strain evidence="8">B95-8</strain>
        <tissue evidence="8">Cell line</tissue>
    </source>
</reference>
<comment type="caution">
    <text evidence="5">Lacks conserved residue(s) required for the propagation of feature annotation.</text>
</comment>
<dbReference type="Gene3D" id="2.10.25.10">
    <property type="entry name" value="Laminin"/>
    <property type="match status" value="3"/>
</dbReference>
<keyword evidence="1 5" id="KW-0245">EGF-like domain</keyword>
<organism evidence="8 9">
    <name type="scientific">Saguinus oedipus</name>
    <name type="common">Cotton-top tamarin</name>
    <name type="synonym">Oedipomidas oedipus</name>
    <dbReference type="NCBI Taxonomy" id="9490"/>
    <lineage>
        <taxon>Eukaryota</taxon>
        <taxon>Metazoa</taxon>
        <taxon>Chordata</taxon>
        <taxon>Craniata</taxon>
        <taxon>Vertebrata</taxon>
        <taxon>Euteleostomi</taxon>
        <taxon>Mammalia</taxon>
        <taxon>Eutheria</taxon>
        <taxon>Euarchontoglires</taxon>
        <taxon>Primates</taxon>
        <taxon>Haplorrhini</taxon>
        <taxon>Platyrrhini</taxon>
        <taxon>Cebidae</taxon>
        <taxon>Callitrichinae</taxon>
        <taxon>Saguinus</taxon>
    </lineage>
</organism>
<evidence type="ECO:0000313" key="8">
    <source>
        <dbReference type="EMBL" id="KAK2104630.1"/>
    </source>
</evidence>
<feature type="domain" description="EGF-like" evidence="7">
    <location>
        <begin position="165"/>
        <end position="204"/>
    </location>
</feature>
<feature type="region of interest" description="Disordered" evidence="6">
    <location>
        <begin position="1"/>
        <end position="34"/>
    </location>
</feature>
<gene>
    <name evidence="8" type="ORF">P7K49_018486</name>
</gene>
<dbReference type="PANTHER" id="PTHR24034">
    <property type="entry name" value="EGF-LIKE DOMAIN-CONTAINING PROTEIN"/>
    <property type="match status" value="1"/>
</dbReference>
<dbReference type="PROSITE" id="PS50026">
    <property type="entry name" value="EGF_3"/>
    <property type="match status" value="3"/>
</dbReference>
<feature type="domain" description="EGF-like" evidence="7">
    <location>
        <begin position="85"/>
        <end position="125"/>
    </location>
</feature>
<keyword evidence="9" id="KW-1185">Reference proteome</keyword>
<dbReference type="Pfam" id="PF07645">
    <property type="entry name" value="EGF_CA"/>
    <property type="match status" value="1"/>
</dbReference>
<keyword evidence="3 5" id="KW-1015">Disulfide bond</keyword>
<evidence type="ECO:0000259" key="7">
    <source>
        <dbReference type="PROSITE" id="PS50026"/>
    </source>
</evidence>
<dbReference type="SMART" id="SM00181">
    <property type="entry name" value="EGF"/>
    <property type="match status" value="3"/>
</dbReference>
<dbReference type="PROSITE" id="PS01186">
    <property type="entry name" value="EGF_2"/>
    <property type="match status" value="3"/>
</dbReference>
<dbReference type="InterPro" id="IPR000742">
    <property type="entry name" value="EGF"/>
</dbReference>
<feature type="compositionally biased region" description="Low complexity" evidence="6">
    <location>
        <begin position="20"/>
        <end position="30"/>
    </location>
</feature>
<accession>A0ABQ9V5M9</accession>
<dbReference type="Pfam" id="PF12662">
    <property type="entry name" value="cEGF"/>
    <property type="match status" value="1"/>
</dbReference>
<evidence type="ECO:0000256" key="4">
    <source>
        <dbReference type="ARBA" id="ARBA00023180"/>
    </source>
</evidence>
<dbReference type="PANTHER" id="PTHR24034:SF107">
    <property type="entry name" value="FIBULIN-5"/>
    <property type="match status" value="1"/>
</dbReference>
<evidence type="ECO:0000256" key="5">
    <source>
        <dbReference type="PROSITE-ProRule" id="PRU00076"/>
    </source>
</evidence>
<dbReference type="InterPro" id="IPR013032">
    <property type="entry name" value="EGF-like_CS"/>
</dbReference>
<name>A0ABQ9V5M9_SAGOE</name>
<dbReference type="PROSITE" id="PS00010">
    <property type="entry name" value="ASX_HYDROXYL"/>
    <property type="match status" value="3"/>
</dbReference>
<dbReference type="InterPro" id="IPR000152">
    <property type="entry name" value="EGF-type_Asp/Asn_hydroxyl_site"/>
</dbReference>
<dbReference type="InterPro" id="IPR026823">
    <property type="entry name" value="cEGF"/>
</dbReference>
<dbReference type="PROSITE" id="PS01187">
    <property type="entry name" value="EGF_CA"/>
    <property type="match status" value="1"/>
</dbReference>
<sequence>MDDDHVCNLQGQAADGMGVGSVKSSKSSALPPQPELPALPESACSWVVPPLIESCNVSGGQTEISPGDSGVDGRLENFRRKDFHDVDECATDSHQCNPTQICINTEGGYTCSCTDGYWLLEGQCLDIDECRYGYCQQLCANVPGSYSCTCNPGFTLNEDGRSCQDVNECATENPCVQTCVNTYGSFICRCDPGYELEEDGVHCSGQRGHNHTEQMSHFPKGEVESHLPCHLTLNAKINGATF</sequence>
<dbReference type="SUPFAM" id="SSF57184">
    <property type="entry name" value="Growth factor receptor domain"/>
    <property type="match status" value="1"/>
</dbReference>
<evidence type="ECO:0000256" key="6">
    <source>
        <dbReference type="SAM" id="MobiDB-lite"/>
    </source>
</evidence>
<feature type="disulfide bond" evidence="5">
    <location>
        <begin position="169"/>
        <end position="179"/>
    </location>
</feature>
<evidence type="ECO:0000256" key="3">
    <source>
        <dbReference type="ARBA" id="ARBA00023157"/>
    </source>
</evidence>
<dbReference type="InterPro" id="IPR018097">
    <property type="entry name" value="EGF_Ca-bd_CS"/>
</dbReference>
<evidence type="ECO:0000256" key="2">
    <source>
        <dbReference type="ARBA" id="ARBA00022737"/>
    </source>
</evidence>